<dbReference type="GO" id="GO:0046872">
    <property type="term" value="F:metal ion binding"/>
    <property type="evidence" value="ECO:0007669"/>
    <property type="project" value="UniProtKB-KW"/>
</dbReference>
<dbReference type="InterPro" id="IPR009050">
    <property type="entry name" value="Globin-like_sf"/>
</dbReference>
<organism evidence="13 14">
    <name type="scientific">Nocardia yunnanensis</name>
    <dbReference type="NCBI Taxonomy" id="2382165"/>
    <lineage>
        <taxon>Bacteria</taxon>
        <taxon>Bacillati</taxon>
        <taxon>Actinomycetota</taxon>
        <taxon>Actinomycetes</taxon>
        <taxon>Mycobacteriales</taxon>
        <taxon>Nocardiaceae</taxon>
        <taxon>Nocardia</taxon>
    </lineage>
</organism>
<dbReference type="GO" id="GO:0020037">
    <property type="term" value="F:heme binding"/>
    <property type="evidence" value="ECO:0007669"/>
    <property type="project" value="InterPro"/>
</dbReference>
<comment type="catalytic activity">
    <reaction evidence="9">
        <text>2 nitric oxide + NADPH + 2 O2 = 2 nitrate + NADP(+) + H(+)</text>
        <dbReference type="Rhea" id="RHEA:19465"/>
        <dbReference type="ChEBI" id="CHEBI:15378"/>
        <dbReference type="ChEBI" id="CHEBI:15379"/>
        <dbReference type="ChEBI" id="CHEBI:16480"/>
        <dbReference type="ChEBI" id="CHEBI:17632"/>
        <dbReference type="ChEBI" id="CHEBI:57783"/>
        <dbReference type="ChEBI" id="CHEBI:58349"/>
        <dbReference type="EC" id="1.14.12.17"/>
    </reaction>
</comment>
<dbReference type="SUPFAM" id="SSF52343">
    <property type="entry name" value="Ferredoxin reductase-like, C-terminal NADP-linked domain"/>
    <property type="match status" value="1"/>
</dbReference>
<dbReference type="GO" id="GO:0071949">
    <property type="term" value="F:FAD binding"/>
    <property type="evidence" value="ECO:0007669"/>
    <property type="project" value="TreeGrafter"/>
</dbReference>
<comment type="similarity">
    <text evidence="10">Belongs to the globin family.</text>
</comment>
<dbReference type="OrthoDB" id="9801223at2"/>
<evidence type="ECO:0000256" key="6">
    <source>
        <dbReference type="ARBA" id="ARBA00023004"/>
    </source>
</evidence>
<dbReference type="Gene3D" id="1.10.490.10">
    <property type="entry name" value="Globins"/>
    <property type="match status" value="1"/>
</dbReference>
<dbReference type="AlphaFoldDB" id="A0A386ZG21"/>
<dbReference type="GO" id="GO:0005344">
    <property type="term" value="F:oxygen carrier activity"/>
    <property type="evidence" value="ECO:0007669"/>
    <property type="project" value="UniProtKB-KW"/>
</dbReference>
<evidence type="ECO:0000256" key="2">
    <source>
        <dbReference type="ARBA" id="ARBA00012229"/>
    </source>
</evidence>
<keyword evidence="4 10" id="KW-0561">Oxygen transport</keyword>
<keyword evidence="5" id="KW-0479">Metal-binding</keyword>
<feature type="domain" description="FAD-binding FR-type" evidence="12">
    <location>
        <begin position="167"/>
        <end position="278"/>
    </location>
</feature>
<dbReference type="GO" id="GO:0071500">
    <property type="term" value="P:cellular response to nitrosative stress"/>
    <property type="evidence" value="ECO:0007669"/>
    <property type="project" value="TreeGrafter"/>
</dbReference>
<dbReference type="GO" id="GO:0046210">
    <property type="term" value="P:nitric oxide catabolic process"/>
    <property type="evidence" value="ECO:0007669"/>
    <property type="project" value="TreeGrafter"/>
</dbReference>
<evidence type="ECO:0000256" key="4">
    <source>
        <dbReference type="ARBA" id="ARBA00022621"/>
    </source>
</evidence>
<dbReference type="RefSeq" id="WP_120739423.1">
    <property type="nucleotide sequence ID" value="NZ_CP032568.1"/>
</dbReference>
<dbReference type="Proteomes" id="UP000267164">
    <property type="component" value="Chromosome"/>
</dbReference>
<dbReference type="InterPro" id="IPR000971">
    <property type="entry name" value="Globin"/>
</dbReference>
<dbReference type="KEGG" id="nyu:D7D52_22655"/>
<evidence type="ECO:0000259" key="12">
    <source>
        <dbReference type="PROSITE" id="PS51384"/>
    </source>
</evidence>
<dbReference type="PANTHER" id="PTHR43396:SF3">
    <property type="entry name" value="FLAVOHEMOPROTEIN"/>
    <property type="match status" value="1"/>
</dbReference>
<comment type="catalytic activity">
    <reaction evidence="8">
        <text>2 nitric oxide + NADH + 2 O2 = 2 nitrate + NAD(+) + H(+)</text>
        <dbReference type="Rhea" id="RHEA:19469"/>
        <dbReference type="ChEBI" id="CHEBI:15378"/>
        <dbReference type="ChEBI" id="CHEBI:15379"/>
        <dbReference type="ChEBI" id="CHEBI:16480"/>
        <dbReference type="ChEBI" id="CHEBI:17632"/>
        <dbReference type="ChEBI" id="CHEBI:57540"/>
        <dbReference type="ChEBI" id="CHEBI:57945"/>
        <dbReference type="EC" id="1.14.12.17"/>
    </reaction>
</comment>
<dbReference type="CDD" id="cd06184">
    <property type="entry name" value="flavohem_like_fad_nad_binding"/>
    <property type="match status" value="1"/>
</dbReference>
<dbReference type="InterPro" id="IPR017927">
    <property type="entry name" value="FAD-bd_FR_type"/>
</dbReference>
<proteinExistence type="inferred from homology"/>
<gene>
    <name evidence="13" type="ORF">D7D52_22655</name>
</gene>
<dbReference type="InterPro" id="IPR039261">
    <property type="entry name" value="FNR_nucleotide-bd"/>
</dbReference>
<keyword evidence="6" id="KW-0408">Iron</keyword>
<dbReference type="PROSITE" id="PS01033">
    <property type="entry name" value="GLOBIN"/>
    <property type="match status" value="1"/>
</dbReference>
<evidence type="ECO:0000256" key="8">
    <source>
        <dbReference type="ARBA" id="ARBA00048649"/>
    </source>
</evidence>
<evidence type="ECO:0000313" key="14">
    <source>
        <dbReference type="Proteomes" id="UP000267164"/>
    </source>
</evidence>
<reference evidence="13 14" key="1">
    <citation type="submission" date="2018-09" db="EMBL/GenBank/DDBJ databases">
        <title>Nocardia yunnanensis sp. nov., an actinomycete isolated from a soil sample.</title>
        <authorList>
            <person name="Zhang J."/>
        </authorList>
    </citation>
    <scope>NUCLEOTIDE SEQUENCE [LARGE SCALE GENOMIC DNA]</scope>
    <source>
        <strain evidence="13 14">CFHS0054</strain>
    </source>
</reference>
<dbReference type="PANTHER" id="PTHR43396">
    <property type="entry name" value="FLAVOHEMOPROTEIN"/>
    <property type="match status" value="1"/>
</dbReference>
<dbReference type="Pfam" id="PF00042">
    <property type="entry name" value="Globin"/>
    <property type="match status" value="1"/>
</dbReference>
<dbReference type="InterPro" id="IPR017938">
    <property type="entry name" value="Riboflavin_synthase-like_b-brl"/>
</dbReference>
<dbReference type="Gene3D" id="2.40.30.10">
    <property type="entry name" value="Translation factors"/>
    <property type="match status" value="1"/>
</dbReference>
<evidence type="ECO:0000256" key="9">
    <source>
        <dbReference type="ARBA" id="ARBA00049433"/>
    </source>
</evidence>
<protein>
    <recommendedName>
        <fullName evidence="2">nitric oxide dioxygenase</fullName>
        <ecNumber evidence="2">1.14.12.17</ecNumber>
    </recommendedName>
</protein>
<keyword evidence="7" id="KW-0520">NAD</keyword>
<feature type="domain" description="Globin" evidence="11">
    <location>
        <begin position="14"/>
        <end position="155"/>
    </location>
</feature>
<keyword evidence="14" id="KW-1185">Reference proteome</keyword>
<dbReference type="InterPro" id="IPR012292">
    <property type="entry name" value="Globin/Proto"/>
</dbReference>
<dbReference type="CDD" id="cd14782">
    <property type="entry name" value="FHb-globin_2"/>
    <property type="match status" value="1"/>
</dbReference>
<comment type="similarity">
    <text evidence="1">In the C-terminal section; belongs to the flavoprotein pyridine nucleotide cytochrome reductase family.</text>
</comment>
<dbReference type="GO" id="GO:0008941">
    <property type="term" value="F:nitric oxide dioxygenase NAD(P)H activity"/>
    <property type="evidence" value="ECO:0007669"/>
    <property type="project" value="UniProtKB-EC"/>
</dbReference>
<evidence type="ECO:0000259" key="11">
    <source>
        <dbReference type="PROSITE" id="PS01033"/>
    </source>
</evidence>
<keyword evidence="3 10" id="KW-0349">Heme</keyword>
<keyword evidence="10" id="KW-0813">Transport</keyword>
<dbReference type="SUPFAM" id="SSF63380">
    <property type="entry name" value="Riboflavin synthase domain-like"/>
    <property type="match status" value="1"/>
</dbReference>
<sequence length="415" mass="45456">MRQAPDSAPDQIPALEPEQAEVIRATLPLIGAHIDRITPLFYTKMFTAHPELLRDRFNRGNQRQGAQQKALAASIATFAAHLVDPALPHPRELLSRIGHKHVSLGVTEPEYRIVHEHLFAAIVEVLGADVVTPPVAAAWDRVYWLMARTLIDFERELYDAAGVEPGDVFRAARAVARLDDPSGVATFVVESADPDRPLPGFLPGQYISVGARLPDGARQLRQYSLVNRGGDGRLAFTVRRVLAEADTPDGEVSTWLHDTVGVGDPLEITVPCGDLTIDTEVTTPVVLISAGIGVTPMVGILEYLAAESPSRRTIILHADRSSTAHPLRETVADLATRLSDVYLRAWYRADDHGLLDVTRVELPDDADYYLCGGAEFLQYVRAQLMAAGIPARRVHFELFAPNDWLLDADESPALA</sequence>
<evidence type="ECO:0000256" key="1">
    <source>
        <dbReference type="ARBA" id="ARBA00006401"/>
    </source>
</evidence>
<evidence type="ECO:0000256" key="3">
    <source>
        <dbReference type="ARBA" id="ARBA00022617"/>
    </source>
</evidence>
<dbReference type="EC" id="1.14.12.17" evidence="2"/>
<dbReference type="Pfam" id="PF00175">
    <property type="entry name" value="NAD_binding_1"/>
    <property type="match status" value="1"/>
</dbReference>
<evidence type="ECO:0000256" key="10">
    <source>
        <dbReference type="RuleBase" id="RU000356"/>
    </source>
</evidence>
<accession>A0A386ZG21</accession>
<dbReference type="GO" id="GO:0019825">
    <property type="term" value="F:oxygen binding"/>
    <property type="evidence" value="ECO:0007669"/>
    <property type="project" value="InterPro"/>
</dbReference>
<dbReference type="Gene3D" id="3.40.50.80">
    <property type="entry name" value="Nucleotide-binding domain of ferredoxin-NADP reductase (FNR) module"/>
    <property type="match status" value="1"/>
</dbReference>
<dbReference type="EMBL" id="CP032568">
    <property type="protein sequence ID" value="AYF76173.1"/>
    <property type="molecule type" value="Genomic_DNA"/>
</dbReference>
<evidence type="ECO:0000256" key="5">
    <source>
        <dbReference type="ARBA" id="ARBA00022723"/>
    </source>
</evidence>
<dbReference type="InterPro" id="IPR001433">
    <property type="entry name" value="OxRdtase_FAD/NAD-bd"/>
</dbReference>
<dbReference type="SUPFAM" id="SSF46458">
    <property type="entry name" value="Globin-like"/>
    <property type="match status" value="1"/>
</dbReference>
<dbReference type="PROSITE" id="PS51384">
    <property type="entry name" value="FAD_FR"/>
    <property type="match status" value="1"/>
</dbReference>
<name>A0A386ZG21_9NOCA</name>
<evidence type="ECO:0000256" key="7">
    <source>
        <dbReference type="ARBA" id="ARBA00023027"/>
    </source>
</evidence>
<evidence type="ECO:0000313" key="13">
    <source>
        <dbReference type="EMBL" id="AYF76173.1"/>
    </source>
</evidence>